<dbReference type="GO" id="GO:0005737">
    <property type="term" value="C:cytoplasm"/>
    <property type="evidence" value="ECO:0007669"/>
    <property type="project" value="TreeGrafter"/>
</dbReference>
<reference evidence="3 4" key="1">
    <citation type="journal article" date="2020" name="Nature">
        <title>Six reference-quality genomes reveal evolution of bat adaptations.</title>
        <authorList>
            <person name="Jebb D."/>
            <person name="Huang Z."/>
            <person name="Pippel M."/>
            <person name="Hughes G.M."/>
            <person name="Lavrichenko K."/>
            <person name="Devanna P."/>
            <person name="Winkler S."/>
            <person name="Jermiin L.S."/>
            <person name="Skirmuntt E.C."/>
            <person name="Katzourakis A."/>
            <person name="Burkitt-Gray L."/>
            <person name="Ray D.A."/>
            <person name="Sullivan K.A.M."/>
            <person name="Roscito J.G."/>
            <person name="Kirilenko B.M."/>
            <person name="Davalos L.M."/>
            <person name="Corthals A.P."/>
            <person name="Power M.L."/>
            <person name="Jones G."/>
            <person name="Ransome R.D."/>
            <person name="Dechmann D.K.N."/>
            <person name="Locatelli A.G."/>
            <person name="Puechmaille S.J."/>
            <person name="Fedrigo O."/>
            <person name="Jarvis E.D."/>
            <person name="Hiller M."/>
            <person name="Vernes S.C."/>
            <person name="Myers E.W."/>
            <person name="Teeling E.C."/>
        </authorList>
    </citation>
    <scope>NUCLEOTIDE SEQUENCE [LARGE SCALE GENOMIC DNA]</scope>
    <source>
        <strain evidence="3">MMolMol1</strain>
        <tissue evidence="3">Muscle</tissue>
    </source>
</reference>
<evidence type="ECO:0000256" key="1">
    <source>
        <dbReference type="ARBA" id="ARBA00012875"/>
    </source>
</evidence>
<evidence type="ECO:0000256" key="2">
    <source>
        <dbReference type="ARBA" id="ARBA00048583"/>
    </source>
</evidence>
<organism evidence="3 4">
    <name type="scientific">Molossus molossus</name>
    <name type="common">Pallas' mastiff bat</name>
    <name type="synonym">Vespertilio molossus</name>
    <dbReference type="NCBI Taxonomy" id="27622"/>
    <lineage>
        <taxon>Eukaryota</taxon>
        <taxon>Metazoa</taxon>
        <taxon>Chordata</taxon>
        <taxon>Craniata</taxon>
        <taxon>Vertebrata</taxon>
        <taxon>Euteleostomi</taxon>
        <taxon>Mammalia</taxon>
        <taxon>Eutheria</taxon>
        <taxon>Laurasiatheria</taxon>
        <taxon>Chiroptera</taxon>
        <taxon>Yangochiroptera</taxon>
        <taxon>Molossidae</taxon>
        <taxon>Molossus</taxon>
    </lineage>
</organism>
<dbReference type="Proteomes" id="UP000550707">
    <property type="component" value="Unassembled WGS sequence"/>
</dbReference>
<dbReference type="GO" id="GO:0008253">
    <property type="term" value="F:5'-nucleotidase activity"/>
    <property type="evidence" value="ECO:0007669"/>
    <property type="project" value="TreeGrafter"/>
</dbReference>
<comment type="catalytic activity">
    <reaction evidence="2">
        <text>N(7)-methyl-GMP + H2O = N(7)-methylguanosine + phosphate</text>
        <dbReference type="Rhea" id="RHEA:37107"/>
        <dbReference type="ChEBI" id="CHEBI:15377"/>
        <dbReference type="ChEBI" id="CHEBI:20794"/>
        <dbReference type="ChEBI" id="CHEBI:43474"/>
        <dbReference type="ChEBI" id="CHEBI:58285"/>
        <dbReference type="EC" id="3.1.3.91"/>
    </reaction>
</comment>
<keyword evidence="4" id="KW-1185">Reference proteome</keyword>
<evidence type="ECO:0000313" key="4">
    <source>
        <dbReference type="Proteomes" id="UP000550707"/>
    </source>
</evidence>
<dbReference type="AlphaFoldDB" id="A0A7J8HCE0"/>
<sequence>MMPEFQKSSVRIKNPKRVEEIICGLIKGGAMKLQVITDFDMTLSRFSYRGKRCPTCHSKCGAHDKFMKAIIILRSFSAYHMNYKTGVPFVFLEIKSEGTALAGWAQQFKRWPVDQSPEFGSH</sequence>
<dbReference type="SUPFAM" id="SSF56784">
    <property type="entry name" value="HAD-like"/>
    <property type="match status" value="1"/>
</dbReference>
<dbReference type="InterPro" id="IPR036412">
    <property type="entry name" value="HAD-like_sf"/>
</dbReference>
<dbReference type="EMBL" id="JACASF010000007">
    <property type="protein sequence ID" value="KAF6470024.1"/>
    <property type="molecule type" value="Genomic_DNA"/>
</dbReference>
<dbReference type="PANTHER" id="PTHR13045:SF14">
    <property type="entry name" value="CYTOSOLIC 5'-NUCLEOTIDASE 3A"/>
    <property type="match status" value="1"/>
</dbReference>
<dbReference type="InterPro" id="IPR023214">
    <property type="entry name" value="HAD_sf"/>
</dbReference>
<gene>
    <name evidence="3" type="ORF">HJG59_013331</name>
</gene>
<comment type="caution">
    <text evidence="3">The sequence shown here is derived from an EMBL/GenBank/DDBJ whole genome shotgun (WGS) entry which is preliminary data.</text>
</comment>
<dbReference type="EC" id="3.1.3.91" evidence="1"/>
<dbReference type="Gene3D" id="3.40.50.1000">
    <property type="entry name" value="HAD superfamily/HAD-like"/>
    <property type="match status" value="1"/>
</dbReference>
<protein>
    <recommendedName>
        <fullName evidence="1">7-methylguanosine nucleotidase</fullName>
        <ecNumber evidence="1">3.1.3.91</ecNumber>
    </recommendedName>
</protein>
<name>A0A7J8HCE0_MOLMO</name>
<evidence type="ECO:0000313" key="3">
    <source>
        <dbReference type="EMBL" id="KAF6470024.1"/>
    </source>
</evidence>
<accession>A0A7J8HCE0</accession>
<proteinExistence type="predicted"/>
<dbReference type="PANTHER" id="PTHR13045">
    <property type="entry name" value="5'-NUCLEOTIDASE"/>
    <property type="match status" value="1"/>
</dbReference>